<dbReference type="InterPro" id="IPR036737">
    <property type="entry name" value="OmpA-like_sf"/>
</dbReference>
<keyword evidence="2 3" id="KW-0472">Membrane</keyword>
<organism evidence="6 7">
    <name type="scientific">Belliella marina</name>
    <dbReference type="NCBI Taxonomy" id="1644146"/>
    <lineage>
        <taxon>Bacteria</taxon>
        <taxon>Pseudomonadati</taxon>
        <taxon>Bacteroidota</taxon>
        <taxon>Cytophagia</taxon>
        <taxon>Cytophagales</taxon>
        <taxon>Cyclobacteriaceae</taxon>
        <taxon>Belliella</taxon>
    </lineage>
</organism>
<keyword evidence="7" id="KW-1185">Reference proteome</keyword>
<accession>A0ABW4VLD6</accession>
<feature type="signal peptide" evidence="4">
    <location>
        <begin position="1"/>
        <end position="23"/>
    </location>
</feature>
<name>A0ABW4VLD6_9BACT</name>
<dbReference type="PRINTS" id="PR01021">
    <property type="entry name" value="OMPADOMAIN"/>
</dbReference>
<keyword evidence="4" id="KW-0732">Signal</keyword>
<evidence type="ECO:0000256" key="1">
    <source>
        <dbReference type="ARBA" id="ARBA00004370"/>
    </source>
</evidence>
<gene>
    <name evidence="6" type="ORF">ACFSKL_11745</name>
</gene>
<dbReference type="Pfam" id="PF00691">
    <property type="entry name" value="OmpA"/>
    <property type="match status" value="1"/>
</dbReference>
<dbReference type="SUPFAM" id="SSF103088">
    <property type="entry name" value="OmpA-like"/>
    <property type="match status" value="1"/>
</dbReference>
<dbReference type="InterPro" id="IPR006664">
    <property type="entry name" value="OMP_bac"/>
</dbReference>
<evidence type="ECO:0000259" key="5">
    <source>
        <dbReference type="PROSITE" id="PS51123"/>
    </source>
</evidence>
<dbReference type="PROSITE" id="PS51123">
    <property type="entry name" value="OMPA_2"/>
    <property type="match status" value="1"/>
</dbReference>
<dbReference type="CDD" id="cd07185">
    <property type="entry name" value="OmpA_C-like"/>
    <property type="match status" value="1"/>
</dbReference>
<evidence type="ECO:0000256" key="3">
    <source>
        <dbReference type="PROSITE-ProRule" id="PRU00473"/>
    </source>
</evidence>
<evidence type="ECO:0000313" key="6">
    <source>
        <dbReference type="EMBL" id="MFD2035469.1"/>
    </source>
</evidence>
<dbReference type="Gene3D" id="3.30.1330.60">
    <property type="entry name" value="OmpA-like domain"/>
    <property type="match status" value="1"/>
</dbReference>
<dbReference type="Proteomes" id="UP001597361">
    <property type="component" value="Unassembled WGS sequence"/>
</dbReference>
<dbReference type="SUPFAM" id="SSF82171">
    <property type="entry name" value="DPP6 N-terminal domain-like"/>
    <property type="match status" value="1"/>
</dbReference>
<comment type="caution">
    <text evidence="6">The sequence shown here is derived from an EMBL/GenBank/DDBJ whole genome shotgun (WGS) entry which is preliminary data.</text>
</comment>
<feature type="chain" id="PRO_5045811917" evidence="4">
    <location>
        <begin position="24"/>
        <end position="590"/>
    </location>
</feature>
<dbReference type="RefSeq" id="WP_376886431.1">
    <property type="nucleotide sequence ID" value="NZ_JBHUHR010000031.1"/>
</dbReference>
<reference evidence="7" key="1">
    <citation type="journal article" date="2019" name="Int. J. Syst. Evol. Microbiol.">
        <title>The Global Catalogue of Microorganisms (GCM) 10K type strain sequencing project: providing services to taxonomists for standard genome sequencing and annotation.</title>
        <authorList>
            <consortium name="The Broad Institute Genomics Platform"/>
            <consortium name="The Broad Institute Genome Sequencing Center for Infectious Disease"/>
            <person name="Wu L."/>
            <person name="Ma J."/>
        </authorList>
    </citation>
    <scope>NUCLEOTIDE SEQUENCE [LARGE SCALE GENOMIC DNA]</scope>
    <source>
        <strain evidence="7">CGMCC 1.15180</strain>
    </source>
</reference>
<comment type="subcellular location">
    <subcellularLocation>
        <location evidence="1">Membrane</location>
    </subcellularLocation>
</comment>
<dbReference type="InterPro" id="IPR006665">
    <property type="entry name" value="OmpA-like"/>
</dbReference>
<proteinExistence type="predicted"/>
<protein>
    <submittedName>
        <fullName evidence="6">OmpA family protein</fullName>
    </submittedName>
</protein>
<feature type="non-terminal residue" evidence="6">
    <location>
        <position position="590"/>
    </location>
</feature>
<sequence length="590" mass="67831">MKKVYKSIIIFLLAFGFLHTVDAQNQMLRYADQQVELGNFNHAAEVFSQAFDRRNTYRSAKGAALSFDKINDYENSYQWWNRVIDFSSEIDKEDVESYLLSAYLVGKQDLAKDKLSTLGYAIEELEDSKLEMILASFSSSSKMELEYVSSLNYSLSADYTGAKDKEGNIYFVSDRDRVAEGKSMPLLRFDAKNKIFDKNIYDWTGREYLKIYKKDDEGNIEEIQVDGQRFLHMSDPALAKINGQDYLFFSATRDITKKKKTKSLTVHPELFFGKLDGNVITDVRDFPLNNVFTHSLITPFVDQENKRLYFSSDIEGGVGGFDIYFVEFDEDFVFSEPINIGEEINSNGNERDPFIYENKLFFSSDGHEGFGGFDIFQADSKGDGIFFNLSNLEAPINSIKDDFGYKKFDKEEVYLSSNRLGNSGLDNIYKLVLQLRQLLVRVVDCDGELVMDYDLQVVENQGNKLDMKLNDKGEYIGDLEADTDYMLNLAKGGHFPVEDHSITTVDMEPGIIERNYRLIRIPSDMIVYTDIIYYNLDKSDIRRDADQIIDKVHALMEKYKFLDLKVSSHTDSRASHEYNEALSKRRAEAV</sequence>
<feature type="domain" description="OmpA-like" evidence="5">
    <location>
        <begin position="521"/>
        <end position="590"/>
    </location>
</feature>
<evidence type="ECO:0000313" key="7">
    <source>
        <dbReference type="Proteomes" id="UP001597361"/>
    </source>
</evidence>
<dbReference type="EMBL" id="JBHUHR010000031">
    <property type="protein sequence ID" value="MFD2035469.1"/>
    <property type="molecule type" value="Genomic_DNA"/>
</dbReference>
<evidence type="ECO:0000256" key="2">
    <source>
        <dbReference type="ARBA" id="ARBA00023136"/>
    </source>
</evidence>
<evidence type="ECO:0000256" key="4">
    <source>
        <dbReference type="SAM" id="SignalP"/>
    </source>
</evidence>